<keyword evidence="3" id="KW-1185">Reference proteome</keyword>
<dbReference type="AlphaFoldDB" id="A0A6M4GSE1"/>
<reference evidence="2 3" key="1">
    <citation type="submission" date="2020-04" db="EMBL/GenBank/DDBJ databases">
        <title>Usitatibacter rugosus gen. nov., sp. nov. and Usitatibacter palustris sp. nov., novel members of Usitatibacteraceae fam. nov. within the order Nitrosomonadales isolated from soil.</title>
        <authorList>
            <person name="Huber K.J."/>
            <person name="Neumann-Schaal M."/>
            <person name="Geppert A."/>
            <person name="Luckner M."/>
            <person name="Wanner G."/>
            <person name="Overmann J."/>
        </authorList>
    </citation>
    <scope>NUCLEOTIDE SEQUENCE [LARGE SCALE GENOMIC DNA]</scope>
    <source>
        <strain evidence="2 3">0125_3</strain>
    </source>
</reference>
<dbReference type="PANTHER" id="PTHR34610">
    <property type="entry name" value="SSL7007 PROTEIN"/>
    <property type="match status" value="1"/>
</dbReference>
<gene>
    <name evidence="2" type="ORF">DSM104443_01026</name>
</gene>
<dbReference type="EMBL" id="CP053069">
    <property type="protein sequence ID" value="QJR09975.1"/>
    <property type="molecule type" value="Genomic_DNA"/>
</dbReference>
<dbReference type="PANTHER" id="PTHR34610:SF3">
    <property type="entry name" value="SSL7007 PROTEIN"/>
    <property type="match status" value="1"/>
</dbReference>
<dbReference type="Pfam" id="PF13470">
    <property type="entry name" value="PIN_3"/>
    <property type="match status" value="1"/>
</dbReference>
<name>A0A6M4GSE1_9PROT</name>
<dbReference type="Proteomes" id="UP000501534">
    <property type="component" value="Chromosome"/>
</dbReference>
<evidence type="ECO:0000313" key="3">
    <source>
        <dbReference type="Proteomes" id="UP000501534"/>
    </source>
</evidence>
<accession>A0A6M4GSE1</accession>
<protein>
    <recommendedName>
        <fullName evidence="1">PIN domain-containing protein</fullName>
    </recommendedName>
</protein>
<proteinExistence type="predicted"/>
<dbReference type="Gene3D" id="3.40.50.1010">
    <property type="entry name" value="5'-nuclease"/>
    <property type="match status" value="1"/>
</dbReference>
<dbReference type="InterPro" id="IPR029060">
    <property type="entry name" value="PIN-like_dom_sf"/>
</dbReference>
<organism evidence="2 3">
    <name type="scientific">Usitatibacter rugosus</name>
    <dbReference type="NCBI Taxonomy" id="2732067"/>
    <lineage>
        <taxon>Bacteria</taxon>
        <taxon>Pseudomonadati</taxon>
        <taxon>Pseudomonadota</taxon>
        <taxon>Betaproteobacteria</taxon>
        <taxon>Nitrosomonadales</taxon>
        <taxon>Usitatibacteraceae</taxon>
        <taxon>Usitatibacter</taxon>
    </lineage>
</organism>
<evidence type="ECO:0000313" key="2">
    <source>
        <dbReference type="EMBL" id="QJR09975.1"/>
    </source>
</evidence>
<dbReference type="SUPFAM" id="SSF88723">
    <property type="entry name" value="PIN domain-like"/>
    <property type="match status" value="1"/>
</dbReference>
<dbReference type="InterPro" id="IPR002716">
    <property type="entry name" value="PIN_dom"/>
</dbReference>
<feature type="domain" description="PIN" evidence="1">
    <location>
        <begin position="2"/>
        <end position="108"/>
    </location>
</feature>
<evidence type="ECO:0000259" key="1">
    <source>
        <dbReference type="Pfam" id="PF13470"/>
    </source>
</evidence>
<dbReference type="KEGG" id="uru:DSM104443_01026"/>
<sequence length="138" mass="14723">MRIFLDANVLFSAAKSDGAVRQLLGLLAQSGCASCVDAYVVEEARRNLAAKFPASIPYLNELLTTVEVIPTRAQPAGQATYGLPEKDRPVMAAAIAGHCDILVTGDKAHFAPLYGKRIEGVEILSPAMLGLKVLTRRS</sequence>
<dbReference type="RefSeq" id="WP_171090136.1">
    <property type="nucleotide sequence ID" value="NZ_CP053069.1"/>
</dbReference>
<dbReference type="InterPro" id="IPR002850">
    <property type="entry name" value="PIN_toxin-like"/>
</dbReference>